<dbReference type="InterPro" id="IPR003593">
    <property type="entry name" value="AAA+_ATPase"/>
</dbReference>
<dbReference type="Pfam" id="PF00004">
    <property type="entry name" value="AAA"/>
    <property type="match status" value="1"/>
</dbReference>
<evidence type="ECO:0000256" key="3">
    <source>
        <dbReference type="ARBA" id="ARBA00022490"/>
    </source>
</evidence>
<dbReference type="OrthoDB" id="10251136at2759"/>
<comment type="subcellular location">
    <subcellularLocation>
        <location evidence="1">Cytoplasm</location>
    </subcellularLocation>
</comment>
<organism evidence="8 9">
    <name type="scientific">Babesia ovis</name>
    <dbReference type="NCBI Taxonomy" id="5869"/>
    <lineage>
        <taxon>Eukaryota</taxon>
        <taxon>Sar</taxon>
        <taxon>Alveolata</taxon>
        <taxon>Apicomplexa</taxon>
        <taxon>Aconoidasida</taxon>
        <taxon>Piroplasmida</taxon>
        <taxon>Babesiidae</taxon>
        <taxon>Babesia</taxon>
    </lineage>
</organism>
<reference evidence="8" key="1">
    <citation type="submission" date="2019-12" db="EMBL/GenBank/DDBJ databases">
        <title>Genome sequence of Babesia ovis.</title>
        <authorList>
            <person name="Yamagishi J."/>
            <person name="Sevinc F."/>
            <person name="Xuan X."/>
        </authorList>
    </citation>
    <scope>NUCLEOTIDE SEQUENCE</scope>
    <source>
        <strain evidence="8">Selcuk</strain>
    </source>
</reference>
<dbReference type="Proteomes" id="UP001057455">
    <property type="component" value="Unassembled WGS sequence"/>
</dbReference>
<evidence type="ECO:0000313" key="8">
    <source>
        <dbReference type="EMBL" id="GFE52662.1"/>
    </source>
</evidence>
<dbReference type="InterPro" id="IPR003959">
    <property type="entry name" value="ATPase_AAA_core"/>
</dbReference>
<protein>
    <submittedName>
        <fullName evidence="8">AAA family protein</fullName>
    </submittedName>
</protein>
<evidence type="ECO:0000256" key="1">
    <source>
        <dbReference type="ARBA" id="ARBA00004496"/>
    </source>
</evidence>
<dbReference type="Gene3D" id="3.40.50.300">
    <property type="entry name" value="P-loop containing nucleotide triphosphate hydrolases"/>
    <property type="match status" value="1"/>
</dbReference>
<keyword evidence="4" id="KW-0547">Nucleotide-binding</keyword>
<feature type="domain" description="AAA+ ATPase" evidence="7">
    <location>
        <begin position="529"/>
        <end position="666"/>
    </location>
</feature>
<gene>
    <name evidence="8" type="ORF">BaOVIS_000660</name>
</gene>
<name>A0A9W5WTW0_BABOV</name>
<dbReference type="GO" id="GO:0016887">
    <property type="term" value="F:ATP hydrolysis activity"/>
    <property type="evidence" value="ECO:0007669"/>
    <property type="project" value="InterPro"/>
</dbReference>
<comment type="similarity">
    <text evidence="2">Belongs to the AAA ATPase family.</text>
</comment>
<keyword evidence="5" id="KW-0067">ATP-binding</keyword>
<evidence type="ECO:0000313" key="9">
    <source>
        <dbReference type="Proteomes" id="UP001057455"/>
    </source>
</evidence>
<dbReference type="AlphaFoldDB" id="A0A9W5WTW0"/>
<keyword evidence="3" id="KW-0963">Cytoplasm</keyword>
<keyword evidence="9" id="KW-1185">Reference proteome</keyword>
<comment type="caution">
    <text evidence="8">The sequence shown here is derived from an EMBL/GenBank/DDBJ whole genome shotgun (WGS) entry which is preliminary data.</text>
</comment>
<dbReference type="InterPro" id="IPR027417">
    <property type="entry name" value="P-loop_NTPase"/>
</dbReference>
<dbReference type="EMBL" id="BLIY01000001">
    <property type="protein sequence ID" value="GFE52662.1"/>
    <property type="molecule type" value="Genomic_DNA"/>
</dbReference>
<dbReference type="SUPFAM" id="SSF52540">
    <property type="entry name" value="P-loop containing nucleoside triphosphate hydrolases"/>
    <property type="match status" value="1"/>
</dbReference>
<dbReference type="Gene3D" id="1.10.8.60">
    <property type="match status" value="1"/>
</dbReference>
<dbReference type="PROSITE" id="PS00674">
    <property type="entry name" value="AAA"/>
    <property type="match status" value="1"/>
</dbReference>
<evidence type="ECO:0000256" key="5">
    <source>
        <dbReference type="ARBA" id="ARBA00022840"/>
    </source>
</evidence>
<accession>A0A9W5WTW0</accession>
<dbReference type="SMART" id="SM00382">
    <property type="entry name" value="AAA"/>
    <property type="match status" value="1"/>
</dbReference>
<evidence type="ECO:0000259" key="7">
    <source>
        <dbReference type="SMART" id="SM00382"/>
    </source>
</evidence>
<dbReference type="InterPro" id="IPR050304">
    <property type="entry name" value="MT-severing_AAA_ATPase"/>
</dbReference>
<dbReference type="PANTHER" id="PTHR23074">
    <property type="entry name" value="AAA DOMAIN-CONTAINING"/>
    <property type="match status" value="1"/>
</dbReference>
<dbReference type="GO" id="GO:0005524">
    <property type="term" value="F:ATP binding"/>
    <property type="evidence" value="ECO:0007669"/>
    <property type="project" value="UniProtKB-KW"/>
</dbReference>
<dbReference type="PANTHER" id="PTHR23074:SF17">
    <property type="entry name" value="FIDGETIN-LIKE PROTEIN 1"/>
    <property type="match status" value="1"/>
</dbReference>
<evidence type="ECO:0000256" key="6">
    <source>
        <dbReference type="SAM" id="MobiDB-lite"/>
    </source>
</evidence>
<feature type="region of interest" description="Disordered" evidence="6">
    <location>
        <begin position="179"/>
        <end position="200"/>
    </location>
</feature>
<dbReference type="GO" id="GO:0005737">
    <property type="term" value="C:cytoplasm"/>
    <property type="evidence" value="ECO:0007669"/>
    <property type="project" value="UniProtKB-SubCell"/>
</dbReference>
<feature type="region of interest" description="Disordered" evidence="6">
    <location>
        <begin position="240"/>
        <end position="304"/>
    </location>
</feature>
<dbReference type="FunFam" id="3.40.50.300:FF:001054">
    <property type="entry name" value="ATPase, AAA family, putative"/>
    <property type="match status" value="1"/>
</dbReference>
<evidence type="ECO:0000256" key="4">
    <source>
        <dbReference type="ARBA" id="ARBA00022741"/>
    </source>
</evidence>
<dbReference type="InterPro" id="IPR003960">
    <property type="entry name" value="ATPase_AAA_CS"/>
</dbReference>
<evidence type="ECO:0000256" key="2">
    <source>
        <dbReference type="ARBA" id="ARBA00006914"/>
    </source>
</evidence>
<sequence length="776" mass="84643">MENISLKVIAEGVRDRIPVEYAFKFTDFLLEESGLNDRDAAGDDEAIYDVVNDIIEEFRDKITLYVDGTIGEIRDELSQKSQGRPRYRSIYDCSQGDSKNAAHVQCLKNFYDGQSFVGSIPLKNAARRYILRYMGAPTVVHRSNGYRLRQHSHSGSIGKTLVRSNSGTDIASGIKRTVSSASNDGVTAATSGSTKSIVHSNTDGTTLMGLVRRSVSNTPTNLSPTVGNIITSRSKETSPINLSPTVGNIITSRGKETTPTNLSPTVGNIITSRSKETSPINLSPTVGNIITSRGKETTPTNLSPTVGKSGINGVDLIATVDINSRGESPKVVNKNQRLPSNGFHRGYRGIANRNYGPTAQPSVIPVDPEPNRHYRNAVLGQQETNRMTYGANIKRTRGGYGSKNEDERSFKSGMSYLVKRCEEGKTAPDLDIDKVKKTCGLSYPQKITNNHAPVVQQSQMSIPERYAGLVSADMTPEIIGLALDMKVDPILFNITEDDIAGLDDVKKTLKNKVAQPILRPELHTGLLRAPKGVLLFGPPGTGKTTLAKWIANVSGATCFEVSPSSITSKYHGESESIIKALFKVADFDQPSIIFFDEVDALLGRRSGNEPDLSIRMKNQLLQMMDGLHCGTNNGVVVVIAATNRPTMLDDAALRRFSKRILIPLPDVATRKKFIHDTLKKNCGGKCELTDQELDQLSESTEGWNGSDLLALCTKAAEYSYDDTVAAYGGIEYVPDISAFRGISMDDFTRALQSVHPSYAAVGELSLEEWYKKHGSH</sequence>
<proteinExistence type="inferred from homology"/>